<dbReference type="AlphaFoldDB" id="A0A8H6HIL5"/>
<name>A0A8H6HIL5_9AGAR</name>
<evidence type="ECO:0000313" key="3">
    <source>
        <dbReference type="Proteomes" id="UP000521943"/>
    </source>
</evidence>
<accession>A0A8H6HIL5</accession>
<feature type="region of interest" description="Disordered" evidence="1">
    <location>
        <begin position="152"/>
        <end position="172"/>
    </location>
</feature>
<proteinExistence type="predicted"/>
<keyword evidence="3" id="KW-1185">Reference proteome</keyword>
<reference evidence="2 3" key="1">
    <citation type="submission" date="2020-07" db="EMBL/GenBank/DDBJ databases">
        <title>Comparative genomics of pyrophilous fungi reveals a link between fire events and developmental genes.</title>
        <authorList>
            <consortium name="DOE Joint Genome Institute"/>
            <person name="Steindorff A.S."/>
            <person name="Carver A."/>
            <person name="Calhoun S."/>
            <person name="Stillman K."/>
            <person name="Liu H."/>
            <person name="Lipzen A."/>
            <person name="Pangilinan J."/>
            <person name="Labutti K."/>
            <person name="Bruns T.D."/>
            <person name="Grigoriev I.V."/>
        </authorList>
    </citation>
    <scope>NUCLEOTIDE SEQUENCE [LARGE SCALE GENOMIC DNA]</scope>
    <source>
        <strain evidence="2 3">CBS 144469</strain>
    </source>
</reference>
<protein>
    <submittedName>
        <fullName evidence="2">Uncharacterized protein</fullName>
    </submittedName>
</protein>
<dbReference type="Proteomes" id="UP000521943">
    <property type="component" value="Unassembled WGS sequence"/>
</dbReference>
<evidence type="ECO:0000313" key="2">
    <source>
        <dbReference type="EMBL" id="KAF6747714.1"/>
    </source>
</evidence>
<evidence type="ECO:0000256" key="1">
    <source>
        <dbReference type="SAM" id="MobiDB-lite"/>
    </source>
</evidence>
<comment type="caution">
    <text evidence="2">The sequence shown here is derived from an EMBL/GenBank/DDBJ whole genome shotgun (WGS) entry which is preliminary data.</text>
</comment>
<organism evidence="2 3">
    <name type="scientific">Ephemerocybe angulata</name>
    <dbReference type="NCBI Taxonomy" id="980116"/>
    <lineage>
        <taxon>Eukaryota</taxon>
        <taxon>Fungi</taxon>
        <taxon>Dikarya</taxon>
        <taxon>Basidiomycota</taxon>
        <taxon>Agaricomycotina</taxon>
        <taxon>Agaricomycetes</taxon>
        <taxon>Agaricomycetidae</taxon>
        <taxon>Agaricales</taxon>
        <taxon>Agaricineae</taxon>
        <taxon>Psathyrellaceae</taxon>
        <taxon>Ephemerocybe</taxon>
    </lineage>
</organism>
<sequence length="178" mass="19632">MASHGRLSSFGSGGVESFPAPGRDPLYKVKCGAKLVGPYLGDAIWHMASELFNDLVLELDHHVWYAIPRIFDGWDSLQYSTRLKATTNRLGSILFRFCRSKMEDERLKSTANGRATTPNRSRRLVIPSPTWFREVLGGGRTAQSGVENLNGDREIIGSNPPPSGTTTGNRPFPLLFPA</sequence>
<dbReference type="EMBL" id="JACGCI010000078">
    <property type="protein sequence ID" value="KAF6747714.1"/>
    <property type="molecule type" value="Genomic_DNA"/>
</dbReference>
<gene>
    <name evidence="2" type="ORF">DFP72DRAFT_854105</name>
</gene>